<protein>
    <submittedName>
        <fullName evidence="1">Uncharacterized protein</fullName>
    </submittedName>
</protein>
<reference evidence="1" key="2">
    <citation type="journal article" date="2021" name="Sci. Rep.">
        <title>The distribution of antibiotic resistance genes in chicken gut microbiota commensals.</title>
        <authorList>
            <person name="Juricova H."/>
            <person name="Matiasovicova J."/>
            <person name="Kubasova T."/>
            <person name="Cejkova D."/>
            <person name="Rychlik I."/>
        </authorList>
    </citation>
    <scope>NUCLEOTIDE SEQUENCE</scope>
    <source>
        <strain evidence="1">An420c</strain>
    </source>
</reference>
<dbReference type="AlphaFoldDB" id="A0A939BBX7"/>
<dbReference type="InterPro" id="IPR046082">
    <property type="entry name" value="DUF6100"/>
</dbReference>
<dbReference type="EMBL" id="JACJLV010000018">
    <property type="protein sequence ID" value="MBM6826810.1"/>
    <property type="molecule type" value="Genomic_DNA"/>
</dbReference>
<evidence type="ECO:0000313" key="1">
    <source>
        <dbReference type="EMBL" id="MBM6826810.1"/>
    </source>
</evidence>
<reference evidence="1" key="1">
    <citation type="submission" date="2020-08" db="EMBL/GenBank/DDBJ databases">
        <authorList>
            <person name="Cejkova D."/>
            <person name="Kubasova T."/>
            <person name="Jahodarova E."/>
            <person name="Rychlik I."/>
        </authorList>
    </citation>
    <scope>NUCLEOTIDE SEQUENCE</scope>
    <source>
        <strain evidence="1">An420c</strain>
    </source>
</reference>
<organism evidence="1 2">
    <name type="scientific">Mordavella massiliensis</name>
    <dbReference type="NCBI Taxonomy" id="1871024"/>
    <lineage>
        <taxon>Bacteria</taxon>
        <taxon>Bacillati</taxon>
        <taxon>Bacillota</taxon>
        <taxon>Clostridia</taxon>
        <taxon>Eubacteriales</taxon>
        <taxon>Clostridiaceae</taxon>
        <taxon>Mordavella</taxon>
    </lineage>
</organism>
<gene>
    <name evidence="1" type="ORF">H6A13_06815</name>
</gene>
<dbReference type="Proteomes" id="UP000713880">
    <property type="component" value="Unassembled WGS sequence"/>
</dbReference>
<name>A0A939BBX7_9CLOT</name>
<keyword evidence="2" id="KW-1185">Reference proteome</keyword>
<comment type="caution">
    <text evidence="1">The sequence shown here is derived from an EMBL/GenBank/DDBJ whole genome shotgun (WGS) entry which is preliminary data.</text>
</comment>
<evidence type="ECO:0000313" key="2">
    <source>
        <dbReference type="Proteomes" id="UP000713880"/>
    </source>
</evidence>
<sequence length="221" mass="25587">MDSTELLQRIETIEDGMDKLKNTVFAMKMTDIRKYPANYEELSTDAALRAERLACQLRNIIFATDILPKPEYMDRAAKVQGIQFDTDGSILTIRLPGLLPKRKVRTNIGYINDPLYYSLKSYLAEHPVPVFVNCVVCFIQVYDRKLPLRRIRDYDNMEFKQILDTISPFVLKDDSGLYCDSYHTTELGNEDYTSVNIMEKSVFPAWLRSMKEQISDLSEIS</sequence>
<proteinExistence type="predicted"/>
<accession>A0A939BBX7</accession>
<dbReference type="Pfam" id="PF19595">
    <property type="entry name" value="DUF6100"/>
    <property type="match status" value="1"/>
</dbReference>